<name>A0A1L7CD97_9CORY</name>
<reference evidence="1 2" key="1">
    <citation type="submission" date="2014-08" db="EMBL/GenBank/DDBJ databases">
        <title>Complete genome sequence of Corynebacterium aquilae S-613T(T) (=DSM 44791(T)), isolated from the choana of a healthy golden eagle.</title>
        <authorList>
            <person name="Ruckert C."/>
            <person name="Albersmeier A."/>
            <person name="Winkler A."/>
            <person name="Kalinowski J."/>
        </authorList>
    </citation>
    <scope>NUCLEOTIDE SEQUENCE [LARGE SCALE GENOMIC DNA]</scope>
    <source>
        <strain evidence="1 2">S-613</strain>
    </source>
</reference>
<protein>
    <submittedName>
        <fullName evidence="1">Uncharacterized protein</fullName>
    </submittedName>
</protein>
<proteinExistence type="predicted"/>
<dbReference type="Proteomes" id="UP000185478">
    <property type="component" value="Chromosome"/>
</dbReference>
<gene>
    <name evidence="1" type="ORF">CAQU_00485</name>
</gene>
<dbReference type="KEGG" id="caqu:CAQU_00485"/>
<dbReference type="AlphaFoldDB" id="A0A1L7CD97"/>
<evidence type="ECO:0000313" key="2">
    <source>
        <dbReference type="Proteomes" id="UP000185478"/>
    </source>
</evidence>
<dbReference type="RefSeq" id="WP_075724289.1">
    <property type="nucleotide sequence ID" value="NZ_CP009245.1"/>
</dbReference>
<evidence type="ECO:0000313" key="1">
    <source>
        <dbReference type="EMBL" id="APT83815.1"/>
    </source>
</evidence>
<keyword evidence="2" id="KW-1185">Reference proteome</keyword>
<sequence>MTAPTITANRVLEIAAARGWEMTEDPAQNALIASMEGVTTVIPTDFGEYFTVLTVASDLEIDPVRMDDIVEHALAKHGDTYFGTIGVHQMPNDTLRVGCSVSMPAGAGATDEQLDHWLEVCVACAAEGLRGTVNSLNLSNYRV</sequence>
<organism evidence="1 2">
    <name type="scientific">Corynebacterium aquilae DSM 44791</name>
    <dbReference type="NCBI Taxonomy" id="1431546"/>
    <lineage>
        <taxon>Bacteria</taxon>
        <taxon>Bacillati</taxon>
        <taxon>Actinomycetota</taxon>
        <taxon>Actinomycetes</taxon>
        <taxon>Mycobacteriales</taxon>
        <taxon>Corynebacteriaceae</taxon>
        <taxon>Corynebacterium</taxon>
    </lineage>
</organism>
<dbReference type="OrthoDB" id="4428540at2"/>
<accession>A0A1L7CD97</accession>
<dbReference type="EMBL" id="CP009245">
    <property type="protein sequence ID" value="APT83815.1"/>
    <property type="molecule type" value="Genomic_DNA"/>
</dbReference>